<dbReference type="PATRIC" id="fig|746697.3.peg.403"/>
<dbReference type="AlphaFoldDB" id="I3YSE9"/>
<dbReference type="HOGENOM" id="CLU_042641_0_0_10"/>
<sequence length="509" mass="56382">MKKYIYLVFASFFLINFGCSEDTIDVVLTGNISGKVTDKLTGKALENVKITTSPASTTVFSDSLGNFRMNDILVDDYSVQAELAGYTAGFESTAVIEGVLSKVSFELSVTTTKNLPPLAPTLVTPEDGAEELPLEVIFTWESSDPEGDELTCTLDLRNGSTNEMQIFEVGKDTTYTVSNLQLATKYFWQVTVSDNNNDPVSSIISEFKTLTLPDNPFLFVKKKNDNLVIYSGAEDMDPGNGQQPDPDFNVLQLTSDNTNSFRPRKSNLLKRIAFLRNSGGNTNIFTMKYDGTDVKQITSQRPLAGFRTEELDFTWAQNDSKLYYPYFDKLYSINSDGSGFKLEYTTSDGAFISEVAVPEFDDDLVLLKTNNPNGYGVRIYTARLNPDSEETIILENVNGAAGGIDISSNGINVIYTHDLSGDQNSSYRISESRIFYYTIGSGNPPAQLETDVILGENDLDARFSPSEGGVIFTRVKSNTNAIPDIYSYTFGQTQNDRLLFTNAFMPDWE</sequence>
<dbReference type="PROSITE" id="PS50853">
    <property type="entry name" value="FN3"/>
    <property type="match status" value="1"/>
</dbReference>
<dbReference type="InterPro" id="IPR036116">
    <property type="entry name" value="FN3_sf"/>
</dbReference>
<gene>
    <name evidence="2" type="ordered locus">Aeqsu_0404</name>
</gene>
<evidence type="ECO:0000313" key="2">
    <source>
        <dbReference type="EMBL" id="AFL79917.1"/>
    </source>
</evidence>
<dbReference type="Proteomes" id="UP000006049">
    <property type="component" value="Chromosome"/>
</dbReference>
<keyword evidence="3" id="KW-1185">Reference proteome</keyword>
<dbReference type="SUPFAM" id="SSF82171">
    <property type="entry name" value="DPP6 N-terminal domain-like"/>
    <property type="match status" value="1"/>
</dbReference>
<name>I3YSE9_AEQSU</name>
<reference evidence="2 3" key="1">
    <citation type="submission" date="2012-06" db="EMBL/GenBank/DDBJ databases">
        <title>The complete genome of Aequorivita sublithincola DSM 14238.</title>
        <authorList>
            <consortium name="US DOE Joint Genome Institute (JGI-PGF)"/>
            <person name="Lucas S."/>
            <person name="Copeland A."/>
            <person name="Lapidus A."/>
            <person name="Goodwin L."/>
            <person name="Pitluck S."/>
            <person name="Peters L."/>
            <person name="Munk A.C.C."/>
            <person name="Kyrpides N."/>
            <person name="Mavromatis K."/>
            <person name="Pagani I."/>
            <person name="Ivanova N."/>
            <person name="Ovchinnikova G."/>
            <person name="Zeytun A."/>
            <person name="Detter J.C."/>
            <person name="Han C."/>
            <person name="Land M."/>
            <person name="Hauser L."/>
            <person name="Markowitz V."/>
            <person name="Cheng J.-F."/>
            <person name="Hugenholtz P."/>
            <person name="Woyke T."/>
            <person name="Wu D."/>
            <person name="Tindall B."/>
            <person name="Faehnrich R."/>
            <person name="Brambilla E."/>
            <person name="Klenk H.-P."/>
            <person name="Eisen J.A."/>
        </authorList>
    </citation>
    <scope>NUCLEOTIDE SEQUENCE [LARGE SCALE GENOMIC DNA]</scope>
    <source>
        <strain evidence="3">DSM 14238 / LMG 21431 / ACAM 643 / 9-3</strain>
    </source>
</reference>
<dbReference type="Gene3D" id="2.60.40.10">
    <property type="entry name" value="Immunoglobulins"/>
    <property type="match status" value="1"/>
</dbReference>
<dbReference type="STRING" id="746697.Aeqsu_0404"/>
<dbReference type="InterPro" id="IPR003961">
    <property type="entry name" value="FN3_dom"/>
</dbReference>
<organism evidence="2 3">
    <name type="scientific">Aequorivita sublithincola (strain DSM 14238 / LMG 21431 / ACAM 643 / 9-3)</name>
    <dbReference type="NCBI Taxonomy" id="746697"/>
    <lineage>
        <taxon>Bacteria</taxon>
        <taxon>Pseudomonadati</taxon>
        <taxon>Bacteroidota</taxon>
        <taxon>Flavobacteriia</taxon>
        <taxon>Flavobacteriales</taxon>
        <taxon>Flavobacteriaceae</taxon>
        <taxon>Aequorivita</taxon>
    </lineage>
</organism>
<dbReference type="SUPFAM" id="SSF49464">
    <property type="entry name" value="Carboxypeptidase regulatory domain-like"/>
    <property type="match status" value="1"/>
</dbReference>
<dbReference type="Gene3D" id="2.120.10.30">
    <property type="entry name" value="TolB, C-terminal domain"/>
    <property type="match status" value="1"/>
</dbReference>
<dbReference type="InterPro" id="IPR013783">
    <property type="entry name" value="Ig-like_fold"/>
</dbReference>
<dbReference type="Gene3D" id="2.60.40.1120">
    <property type="entry name" value="Carboxypeptidase-like, regulatory domain"/>
    <property type="match status" value="1"/>
</dbReference>
<proteinExistence type="predicted"/>
<protein>
    <recommendedName>
        <fullName evidence="1">Fibronectin type-III domain-containing protein</fullName>
    </recommendedName>
</protein>
<evidence type="ECO:0000259" key="1">
    <source>
        <dbReference type="PROSITE" id="PS50853"/>
    </source>
</evidence>
<accession>I3YSE9</accession>
<evidence type="ECO:0000313" key="3">
    <source>
        <dbReference type="Proteomes" id="UP000006049"/>
    </source>
</evidence>
<dbReference type="SUPFAM" id="SSF49265">
    <property type="entry name" value="Fibronectin type III"/>
    <property type="match status" value="1"/>
</dbReference>
<dbReference type="InterPro" id="IPR008969">
    <property type="entry name" value="CarboxyPept-like_regulatory"/>
</dbReference>
<dbReference type="Pfam" id="PF13620">
    <property type="entry name" value="CarboxypepD_reg"/>
    <property type="match status" value="1"/>
</dbReference>
<dbReference type="eggNOG" id="COG0823">
    <property type="taxonomic scope" value="Bacteria"/>
</dbReference>
<dbReference type="EMBL" id="CP003280">
    <property type="protein sequence ID" value="AFL79917.1"/>
    <property type="molecule type" value="Genomic_DNA"/>
</dbReference>
<dbReference type="OrthoDB" id="9815657at2"/>
<dbReference type="RefSeq" id="WP_014781175.1">
    <property type="nucleotide sequence ID" value="NC_018013.1"/>
</dbReference>
<feature type="domain" description="Fibronectin type-III" evidence="1">
    <location>
        <begin position="116"/>
        <end position="214"/>
    </location>
</feature>
<dbReference type="InterPro" id="IPR011042">
    <property type="entry name" value="6-blade_b-propeller_TolB-like"/>
</dbReference>
<dbReference type="KEGG" id="asl:Aeqsu_0404"/>